<evidence type="ECO:0000313" key="2">
    <source>
        <dbReference type="Proteomes" id="UP000219546"/>
    </source>
</evidence>
<gene>
    <name evidence="1" type="ORF">SAMN05877753_103271</name>
</gene>
<dbReference type="GO" id="GO:0006508">
    <property type="term" value="P:proteolysis"/>
    <property type="evidence" value="ECO:0007669"/>
    <property type="project" value="InterPro"/>
</dbReference>
<keyword evidence="2" id="KW-1185">Reference proteome</keyword>
<proteinExistence type="predicted"/>
<dbReference type="AlphaFoldDB" id="A0A285CR20"/>
<protein>
    <submittedName>
        <fullName evidence="1">Uncharacterized protein</fullName>
    </submittedName>
</protein>
<dbReference type="SUPFAM" id="SSF52743">
    <property type="entry name" value="Subtilisin-like"/>
    <property type="match status" value="1"/>
</dbReference>
<organism evidence="1 2">
    <name type="scientific">Bacillus oleivorans</name>
    <dbReference type="NCBI Taxonomy" id="1448271"/>
    <lineage>
        <taxon>Bacteria</taxon>
        <taxon>Bacillati</taxon>
        <taxon>Bacillota</taxon>
        <taxon>Bacilli</taxon>
        <taxon>Bacillales</taxon>
        <taxon>Bacillaceae</taxon>
        <taxon>Bacillus</taxon>
    </lineage>
</organism>
<dbReference type="GO" id="GO:0004252">
    <property type="term" value="F:serine-type endopeptidase activity"/>
    <property type="evidence" value="ECO:0007669"/>
    <property type="project" value="InterPro"/>
</dbReference>
<dbReference type="Gene3D" id="3.40.50.200">
    <property type="entry name" value="Peptidase S8/S53 domain"/>
    <property type="match status" value="1"/>
</dbReference>
<evidence type="ECO:0000313" key="1">
    <source>
        <dbReference type="EMBL" id="SNX69865.1"/>
    </source>
</evidence>
<accession>A0A285CR20</accession>
<dbReference type="EMBL" id="OAOP01000003">
    <property type="protein sequence ID" value="SNX69865.1"/>
    <property type="molecule type" value="Genomic_DNA"/>
</dbReference>
<reference evidence="1 2" key="1">
    <citation type="submission" date="2017-08" db="EMBL/GenBank/DDBJ databases">
        <authorList>
            <person name="de Groot N.N."/>
        </authorList>
    </citation>
    <scope>NUCLEOTIDE SEQUENCE [LARGE SCALE GENOMIC DNA]</scope>
    <source>
        <strain evidence="1 2">JC228</strain>
    </source>
</reference>
<name>A0A285CR20_9BACI</name>
<dbReference type="Proteomes" id="UP000219546">
    <property type="component" value="Unassembled WGS sequence"/>
</dbReference>
<dbReference type="InterPro" id="IPR036852">
    <property type="entry name" value="Peptidase_S8/S53_dom_sf"/>
</dbReference>
<sequence>MATPLVAGSVALLREHFMENRGVTPKPSLFAGASDIGVSYYDQGLRPGRSK</sequence>